<sequence>DTIIVDDVAYQWSYSTPSWPETGAICFDLLQTPFDLEWGQDKDNDGIPDQYERDSVYYWNNVPPEMWDVDNDGIPDWRDASENPQLGMTAYKRFCLDLEPHTDPERYMALAGYNIFNGQYEPYDTIIPDPDDHRFIMSSGPFDLEPDSTVTILFAVLFANWENIYQTPDTVLVLVGKWAQLYYDKFWFLSPGIDEHQSTKLLPVNLEIRPNPFSYKTDIRWQVPDNSNATMEIYGVTGRLVKQFKHEPSKQMNKITWCGDDNSGNKLPSGVYFLKFTVSPVG</sequence>
<dbReference type="AlphaFoldDB" id="X0UFE0"/>
<dbReference type="Gene3D" id="2.60.40.4070">
    <property type="match status" value="1"/>
</dbReference>
<feature type="non-terminal residue" evidence="1">
    <location>
        <position position="1"/>
    </location>
</feature>
<reference evidence="1" key="1">
    <citation type="journal article" date="2014" name="Front. Microbiol.">
        <title>High frequency of phylogenetically diverse reductive dehalogenase-homologous genes in deep subseafloor sedimentary metagenomes.</title>
        <authorList>
            <person name="Kawai M."/>
            <person name="Futagami T."/>
            <person name="Toyoda A."/>
            <person name="Takaki Y."/>
            <person name="Nishi S."/>
            <person name="Hori S."/>
            <person name="Arai W."/>
            <person name="Tsubouchi T."/>
            <person name="Morono Y."/>
            <person name="Uchiyama I."/>
            <person name="Ito T."/>
            <person name="Fujiyama A."/>
            <person name="Inagaki F."/>
            <person name="Takami H."/>
        </authorList>
    </citation>
    <scope>NUCLEOTIDE SEQUENCE</scope>
    <source>
        <strain evidence="1">Expedition CK06-06</strain>
    </source>
</reference>
<dbReference type="EMBL" id="BARS01016129">
    <property type="protein sequence ID" value="GAF98006.1"/>
    <property type="molecule type" value="Genomic_DNA"/>
</dbReference>
<organism evidence="1">
    <name type="scientific">marine sediment metagenome</name>
    <dbReference type="NCBI Taxonomy" id="412755"/>
    <lineage>
        <taxon>unclassified sequences</taxon>
        <taxon>metagenomes</taxon>
        <taxon>ecological metagenomes</taxon>
    </lineage>
</organism>
<protein>
    <recommendedName>
        <fullName evidence="2">FlgD Ig-like domain-containing protein</fullName>
    </recommendedName>
</protein>
<feature type="non-terminal residue" evidence="1">
    <location>
        <position position="282"/>
    </location>
</feature>
<gene>
    <name evidence="1" type="ORF">S01H1_26600</name>
</gene>
<dbReference type="NCBIfam" id="TIGR04183">
    <property type="entry name" value="Por_Secre_tail"/>
    <property type="match status" value="1"/>
</dbReference>
<evidence type="ECO:0008006" key="2">
    <source>
        <dbReference type="Google" id="ProtNLM"/>
    </source>
</evidence>
<dbReference type="InterPro" id="IPR026444">
    <property type="entry name" value="Secre_tail"/>
</dbReference>
<name>X0UFE0_9ZZZZ</name>
<evidence type="ECO:0000313" key="1">
    <source>
        <dbReference type="EMBL" id="GAF98006.1"/>
    </source>
</evidence>
<proteinExistence type="predicted"/>
<comment type="caution">
    <text evidence="1">The sequence shown here is derived from an EMBL/GenBank/DDBJ whole genome shotgun (WGS) entry which is preliminary data.</text>
</comment>
<accession>X0UFE0</accession>